<evidence type="ECO:0008006" key="6">
    <source>
        <dbReference type="Google" id="ProtNLM"/>
    </source>
</evidence>
<feature type="transmembrane region" description="Helical" evidence="3">
    <location>
        <begin position="34"/>
        <end position="52"/>
    </location>
</feature>
<protein>
    <recommendedName>
        <fullName evidence="6">Cytochrome P450</fullName>
    </recommendedName>
</protein>
<evidence type="ECO:0000256" key="1">
    <source>
        <dbReference type="ARBA" id="ARBA00010617"/>
    </source>
</evidence>
<organism evidence="4 5">
    <name type="scientific">Stephanodiscus triporus</name>
    <dbReference type="NCBI Taxonomy" id="2934178"/>
    <lineage>
        <taxon>Eukaryota</taxon>
        <taxon>Sar</taxon>
        <taxon>Stramenopiles</taxon>
        <taxon>Ochrophyta</taxon>
        <taxon>Bacillariophyta</taxon>
        <taxon>Coscinodiscophyceae</taxon>
        <taxon>Thalassiosirophycidae</taxon>
        <taxon>Stephanodiscales</taxon>
        <taxon>Stephanodiscaceae</taxon>
        <taxon>Stephanodiscus</taxon>
    </lineage>
</organism>
<dbReference type="SUPFAM" id="SSF48264">
    <property type="entry name" value="Cytochrome P450"/>
    <property type="match status" value="1"/>
</dbReference>
<keyword evidence="3" id="KW-0812">Transmembrane</keyword>
<dbReference type="Proteomes" id="UP001530315">
    <property type="component" value="Unassembled WGS sequence"/>
</dbReference>
<evidence type="ECO:0000313" key="5">
    <source>
        <dbReference type="Proteomes" id="UP001530315"/>
    </source>
</evidence>
<dbReference type="PRINTS" id="PR00463">
    <property type="entry name" value="EP450I"/>
</dbReference>
<comment type="cofactor">
    <cofactor evidence="2">
        <name>heme</name>
        <dbReference type="ChEBI" id="CHEBI:30413"/>
    </cofactor>
</comment>
<comment type="similarity">
    <text evidence="1">Belongs to the cytochrome P450 family.</text>
</comment>
<dbReference type="InterPro" id="IPR036396">
    <property type="entry name" value="Cyt_P450_sf"/>
</dbReference>
<dbReference type="PANTHER" id="PTHR24305">
    <property type="entry name" value="CYTOCHROME P450"/>
    <property type="match status" value="1"/>
</dbReference>
<keyword evidence="3" id="KW-0472">Membrane</keyword>
<proteinExistence type="inferred from homology"/>
<dbReference type="PANTHER" id="PTHR24305:SF166">
    <property type="entry name" value="CYTOCHROME P450 12A4, MITOCHONDRIAL-RELATED"/>
    <property type="match status" value="1"/>
</dbReference>
<accession>A0ABD3QV79</accession>
<evidence type="ECO:0000256" key="2">
    <source>
        <dbReference type="PIRSR" id="PIRSR602401-1"/>
    </source>
</evidence>
<keyword evidence="2" id="KW-0349">Heme</keyword>
<dbReference type="InterPro" id="IPR001128">
    <property type="entry name" value="Cyt_P450"/>
</dbReference>
<dbReference type="Gene3D" id="1.10.630.10">
    <property type="entry name" value="Cytochrome P450"/>
    <property type="match status" value="2"/>
</dbReference>
<keyword evidence="3" id="KW-1133">Transmembrane helix</keyword>
<dbReference type="InterPro" id="IPR050121">
    <property type="entry name" value="Cytochrome_P450_monoxygenase"/>
</dbReference>
<name>A0ABD3QV79_9STRA</name>
<keyword evidence="2" id="KW-0408">Iron</keyword>
<dbReference type="CDD" id="cd00302">
    <property type="entry name" value="cytochrome_P450"/>
    <property type="match status" value="1"/>
</dbReference>
<dbReference type="AlphaFoldDB" id="A0ABD3QV79"/>
<dbReference type="PRINTS" id="PR00385">
    <property type="entry name" value="P450"/>
</dbReference>
<evidence type="ECO:0000313" key="4">
    <source>
        <dbReference type="EMBL" id="KAL3804118.1"/>
    </source>
</evidence>
<comment type="caution">
    <text evidence="4">The sequence shown here is derived from an EMBL/GenBank/DDBJ whole genome shotgun (WGS) entry which is preliminary data.</text>
</comment>
<gene>
    <name evidence="4" type="ORF">ACHAW5_003211</name>
</gene>
<keyword evidence="5" id="KW-1185">Reference proteome</keyword>
<dbReference type="InterPro" id="IPR002401">
    <property type="entry name" value="Cyt_P450_E_grp-I"/>
</dbReference>
<sequence>MINGSISAPVKGDWRDELLRYFGVDPTASWTTNVWVWTAIAFLFAALAYLSTAQRSDKERYPHPLPPRSTLGLFETLEHCNSIHFHEWSLDLARNQGKIVEYNFWPLIRARVIAVNDPKVARKILENPESSKPREFYDFFDGLLGGTGFISEEGDRYKHPRKSVSIGISHSNMDDMLTKMHAVMDQWITDNLGKNQGDVSNIDITVEMEKATIQSIGKIAFGYDFSTEEIERTLHNIFKIADEFGRACEKNPVRKSPIGVFLWAAKREASLCVQDIRRLVQNVLEAHQKKSVDEQKKVIVLNELNTPGSFALVELAKNKDVQTRLRQELRSASADPTDKKRLVDNSLLKRVIRETMRLWPVAAGGGARVIPQDMVVTSSDGLGGERLMTIPKGTIAMMNSYPIMRDKDTFDRPDEWLPNRWECPSQDMNTAFFPFMVGRRSCPGQLLAMSESEVFLARLVMDYEWSLVKETQPEYNITLMIMGTILQAMKVG</sequence>
<dbReference type="EMBL" id="JALLAZ020000095">
    <property type="protein sequence ID" value="KAL3804118.1"/>
    <property type="molecule type" value="Genomic_DNA"/>
</dbReference>
<evidence type="ECO:0000256" key="3">
    <source>
        <dbReference type="SAM" id="Phobius"/>
    </source>
</evidence>
<keyword evidence="2" id="KW-0479">Metal-binding</keyword>
<dbReference type="Pfam" id="PF00067">
    <property type="entry name" value="p450"/>
    <property type="match status" value="2"/>
</dbReference>
<reference evidence="4 5" key="1">
    <citation type="submission" date="2024-10" db="EMBL/GenBank/DDBJ databases">
        <title>Updated reference genomes for cyclostephanoid diatoms.</title>
        <authorList>
            <person name="Roberts W.R."/>
            <person name="Alverson A.J."/>
        </authorList>
    </citation>
    <scope>NUCLEOTIDE SEQUENCE [LARGE SCALE GENOMIC DNA]</scope>
    <source>
        <strain evidence="4 5">AJA276-08</strain>
    </source>
</reference>
<feature type="binding site" description="axial binding residue" evidence="2">
    <location>
        <position position="442"/>
    </location>
    <ligand>
        <name>heme</name>
        <dbReference type="ChEBI" id="CHEBI:30413"/>
    </ligand>
    <ligandPart>
        <name>Fe</name>
        <dbReference type="ChEBI" id="CHEBI:18248"/>
    </ligandPart>
</feature>